<feature type="domain" description="FlgD/Vpr Ig-like" evidence="7">
    <location>
        <begin position="47"/>
        <end position="105"/>
    </location>
</feature>
<keyword evidence="9" id="KW-0966">Cell projection</keyword>
<dbReference type="InterPro" id="IPR053967">
    <property type="entry name" value="LlgE_F_G-like_D1"/>
</dbReference>
<accession>A0A2B4R3V3</accession>
<keyword evidence="9" id="KW-0282">Flagellum</keyword>
<organism evidence="9 10">
    <name type="scientific">Stylophora pistillata</name>
    <name type="common">Smooth cauliflower coral</name>
    <dbReference type="NCBI Taxonomy" id="50429"/>
    <lineage>
        <taxon>Eukaryota</taxon>
        <taxon>Metazoa</taxon>
        <taxon>Cnidaria</taxon>
        <taxon>Anthozoa</taxon>
        <taxon>Hexacorallia</taxon>
        <taxon>Scleractinia</taxon>
        <taxon>Astrocoeniina</taxon>
        <taxon>Pocilloporidae</taxon>
        <taxon>Stylophora</taxon>
    </lineage>
</organism>
<dbReference type="Pfam" id="PF22692">
    <property type="entry name" value="LlgE_F_G_D1"/>
    <property type="match status" value="1"/>
</dbReference>
<name>A0A2B4R3V3_STYPI</name>
<dbReference type="Pfam" id="PF06429">
    <property type="entry name" value="Flg_bbr_C"/>
    <property type="match status" value="1"/>
</dbReference>
<evidence type="ECO:0000256" key="4">
    <source>
        <dbReference type="ARBA" id="ARBA00023143"/>
    </source>
</evidence>
<dbReference type="InterPro" id="IPR011491">
    <property type="entry name" value="FlgE_D2"/>
</dbReference>
<comment type="similarity">
    <text evidence="2">Belongs to the flagella basal body rod proteins family.</text>
</comment>
<feature type="domain" description="Flagellar hook protein FlgE/F/G-like D1" evidence="8">
    <location>
        <begin position="204"/>
        <end position="262"/>
    </location>
</feature>
<dbReference type="InterPro" id="IPR020013">
    <property type="entry name" value="Flagellar_FlgE/F/G"/>
</dbReference>
<dbReference type="AlphaFoldDB" id="A0A2B4R3V3"/>
<dbReference type="PANTHER" id="PTHR30435:SF1">
    <property type="entry name" value="FLAGELLAR HOOK PROTEIN FLGE"/>
    <property type="match status" value="1"/>
</dbReference>
<evidence type="ECO:0000313" key="10">
    <source>
        <dbReference type="Proteomes" id="UP000225706"/>
    </source>
</evidence>
<evidence type="ECO:0000256" key="1">
    <source>
        <dbReference type="ARBA" id="ARBA00004117"/>
    </source>
</evidence>
<feature type="domain" description="Flagellar hook protein FlgE D2" evidence="6">
    <location>
        <begin position="303"/>
        <end position="429"/>
    </location>
</feature>
<sequence length="548" mass="60100">GNREMSAKLVELQKQAQMISMAGHKGSFMEVESQKFYHAPWDAPRLVYELTEGIERTAVTIFNEKGERVADLSGPTKAGRNEVVWDGKGFKGETLPEGKYRFNVQMFGKEDKALVDEEGNIVTAKHKSMMRVTGVKMVSGVPTATSYDLDFPMSSVTGLSAEGVIDLEKKDSKDEKAKVEKDDKDLDRILDEALDELGLDTDLAISGNGFFVVGKVGDPSDTSPQEYSYTRSGSFVRDSEGNLKNTAGYYLQGWRTDEKGEPIATNRSTLSNLETIKVSQVSGFSRPSTKVDLAVNLKSDADLNDTYDVNIEVYDSLGIAHDLKFTYERTQIDPMEWTVSIECEGAAQVLQDNALGGAYNNVVIQFDENGMPQTFDGGLNPPAIHIIWDNAETSAADMTLDLNLGTVGEADGLVCRGTAYNIISRDQDGIRLGNFTGVNIDEEGVVHALFDNGETRKIYRLALANFANPNELEEKSGNVWTQTDQSGGYVLYYAKTYGVGRIASRALEASTVDISSQLTDMILTQNAFSANAKVIQKSKEMLDDLKAL</sequence>
<comment type="caution">
    <text evidence="9">The sequence shown here is derived from an EMBL/GenBank/DDBJ whole genome shotgun (WGS) entry which is preliminary data.</text>
</comment>
<evidence type="ECO:0000259" key="6">
    <source>
        <dbReference type="Pfam" id="PF07559"/>
    </source>
</evidence>
<evidence type="ECO:0000256" key="3">
    <source>
        <dbReference type="ARBA" id="ARBA00019015"/>
    </source>
</evidence>
<dbReference type="Pfam" id="PF07559">
    <property type="entry name" value="FlgE_D2"/>
    <property type="match status" value="1"/>
</dbReference>
<dbReference type="InterPro" id="IPR010930">
    <property type="entry name" value="Flg_bb/hook_C_dom"/>
</dbReference>
<dbReference type="Gene3D" id="2.60.40.4070">
    <property type="match status" value="1"/>
</dbReference>
<reference evidence="10" key="1">
    <citation type="journal article" date="2017" name="bioRxiv">
        <title>Comparative analysis of the genomes of Stylophora pistillata and Acropora digitifera provides evidence for extensive differences between species of corals.</title>
        <authorList>
            <person name="Voolstra C.R."/>
            <person name="Li Y."/>
            <person name="Liew Y.J."/>
            <person name="Baumgarten S."/>
            <person name="Zoccola D."/>
            <person name="Flot J.-F."/>
            <person name="Tambutte S."/>
            <person name="Allemand D."/>
            <person name="Aranda M."/>
        </authorList>
    </citation>
    <scope>NUCLEOTIDE SEQUENCE [LARGE SCALE GENOMIC DNA]</scope>
</reference>
<evidence type="ECO:0000256" key="2">
    <source>
        <dbReference type="ARBA" id="ARBA00009677"/>
    </source>
</evidence>
<keyword evidence="9" id="KW-0969">Cilium</keyword>
<dbReference type="GO" id="GO:0005829">
    <property type="term" value="C:cytosol"/>
    <property type="evidence" value="ECO:0007669"/>
    <property type="project" value="TreeGrafter"/>
</dbReference>
<gene>
    <name evidence="9" type="primary">flgE</name>
    <name evidence="9" type="ORF">AWC38_SpisGene25248</name>
</gene>
<evidence type="ECO:0000259" key="5">
    <source>
        <dbReference type="Pfam" id="PF06429"/>
    </source>
</evidence>
<evidence type="ECO:0000259" key="8">
    <source>
        <dbReference type="Pfam" id="PF22692"/>
    </source>
</evidence>
<dbReference type="SUPFAM" id="SSF117143">
    <property type="entry name" value="Flagellar hook protein flgE"/>
    <property type="match status" value="1"/>
</dbReference>
<dbReference type="InterPro" id="IPR037058">
    <property type="entry name" value="Falgellar_hook_FlgE_sf"/>
</dbReference>
<protein>
    <recommendedName>
        <fullName evidence="3">Flagellar hook protein FlgE</fullName>
    </recommendedName>
</protein>
<dbReference type="Gene3D" id="2.60.98.20">
    <property type="entry name" value="Flagellar hook protein FlgE"/>
    <property type="match status" value="1"/>
</dbReference>
<feature type="domain" description="Flagellar basal-body/hook protein C-terminal" evidence="5">
    <location>
        <begin position="504"/>
        <end position="546"/>
    </location>
</feature>
<dbReference type="PANTHER" id="PTHR30435">
    <property type="entry name" value="FLAGELLAR PROTEIN"/>
    <property type="match status" value="1"/>
</dbReference>
<keyword evidence="4" id="KW-0975">Bacterial flagellum</keyword>
<feature type="non-terminal residue" evidence="9">
    <location>
        <position position="1"/>
    </location>
</feature>
<dbReference type="EMBL" id="LSMT01003293">
    <property type="protein sequence ID" value="PFX11190.1"/>
    <property type="molecule type" value="Genomic_DNA"/>
</dbReference>
<keyword evidence="10" id="KW-1185">Reference proteome</keyword>
<evidence type="ECO:0000259" key="7">
    <source>
        <dbReference type="Pfam" id="PF13860"/>
    </source>
</evidence>
<dbReference type="Pfam" id="PF13860">
    <property type="entry name" value="FlgD_ig"/>
    <property type="match status" value="1"/>
</dbReference>
<dbReference type="NCBIfam" id="TIGR03506">
    <property type="entry name" value="FlgEFG_subfam"/>
    <property type="match status" value="1"/>
</dbReference>
<dbReference type="InterPro" id="IPR025965">
    <property type="entry name" value="FlgD/Vpr_Ig-like"/>
</dbReference>
<dbReference type="InterPro" id="IPR037925">
    <property type="entry name" value="FlgE/F/G-like"/>
</dbReference>
<comment type="subcellular location">
    <subcellularLocation>
        <location evidence="1">Bacterial flagellum basal body</location>
    </subcellularLocation>
</comment>
<proteinExistence type="inferred from homology"/>
<dbReference type="OrthoDB" id="449251at2759"/>
<evidence type="ECO:0000313" key="9">
    <source>
        <dbReference type="EMBL" id="PFX11190.1"/>
    </source>
</evidence>
<dbReference type="Proteomes" id="UP000225706">
    <property type="component" value="Unassembled WGS sequence"/>
</dbReference>